<evidence type="ECO:0000313" key="3">
    <source>
        <dbReference type="WBParaSite" id="SVE_1678800.1"/>
    </source>
</evidence>
<organism evidence="2 3">
    <name type="scientific">Strongyloides venezuelensis</name>
    <name type="common">Threadworm</name>
    <dbReference type="NCBI Taxonomy" id="75913"/>
    <lineage>
        <taxon>Eukaryota</taxon>
        <taxon>Metazoa</taxon>
        <taxon>Ecdysozoa</taxon>
        <taxon>Nematoda</taxon>
        <taxon>Chromadorea</taxon>
        <taxon>Rhabditida</taxon>
        <taxon>Tylenchina</taxon>
        <taxon>Panagrolaimomorpha</taxon>
        <taxon>Strongyloidoidea</taxon>
        <taxon>Strongyloididae</taxon>
        <taxon>Strongyloides</taxon>
    </lineage>
</organism>
<reference evidence="3" key="2">
    <citation type="submission" date="2015-08" db="UniProtKB">
        <authorList>
            <consortium name="WormBaseParasite"/>
        </authorList>
    </citation>
    <scope>IDENTIFICATION</scope>
</reference>
<name>A0A0K0FWJ4_STRVS</name>
<keyword evidence="2" id="KW-1185">Reference proteome</keyword>
<proteinExistence type="predicted"/>
<protein>
    <submittedName>
        <fullName evidence="3">Uncharacterized protein</fullName>
    </submittedName>
</protein>
<dbReference type="Proteomes" id="UP000035680">
    <property type="component" value="Unassembled WGS sequence"/>
</dbReference>
<feature type="region of interest" description="Disordered" evidence="1">
    <location>
        <begin position="40"/>
        <end position="73"/>
    </location>
</feature>
<feature type="region of interest" description="Disordered" evidence="1">
    <location>
        <begin position="122"/>
        <end position="152"/>
    </location>
</feature>
<accession>A0A0K0FWJ4</accession>
<dbReference type="AlphaFoldDB" id="A0A0K0FWJ4"/>
<feature type="compositionally biased region" description="Polar residues" evidence="1">
    <location>
        <begin position="62"/>
        <end position="73"/>
    </location>
</feature>
<feature type="compositionally biased region" description="Low complexity" evidence="1">
    <location>
        <begin position="141"/>
        <end position="152"/>
    </location>
</feature>
<dbReference type="WBParaSite" id="SVE_1678800.1">
    <property type="protein sequence ID" value="SVE_1678800.1"/>
    <property type="gene ID" value="SVE_1678800"/>
</dbReference>
<evidence type="ECO:0000256" key="1">
    <source>
        <dbReference type="SAM" id="MobiDB-lite"/>
    </source>
</evidence>
<evidence type="ECO:0000313" key="2">
    <source>
        <dbReference type="Proteomes" id="UP000035680"/>
    </source>
</evidence>
<reference evidence="2" key="1">
    <citation type="submission" date="2014-07" db="EMBL/GenBank/DDBJ databases">
        <authorList>
            <person name="Martin A.A"/>
            <person name="De Silva N."/>
        </authorList>
    </citation>
    <scope>NUCLEOTIDE SEQUENCE</scope>
</reference>
<feature type="compositionally biased region" description="Polar residues" evidence="1">
    <location>
        <begin position="130"/>
        <end position="140"/>
    </location>
</feature>
<dbReference type="STRING" id="75913.A0A0K0FWJ4"/>
<sequence length="194" mass="21161">MSNNIVCLENLKTDIIPESRSSSISTIHLSEDEGCKTPINFNDDIFEPSSTDKESSTYSSDRSQVTNYDGNYRQNLGSTIPPPASIINNYLGNPKSVASTNFSTLINNITTSLNANLSADAPTHDYRQKNPYSLSSDKYLSNNNNSSGVSDESSSLLKYTSFPLCYSPAVIPQLNLSSIVKPSEVLETLIISDD</sequence>